<protein>
    <submittedName>
        <fullName evidence="2">RNB domain-containing ribonuclease</fullName>
    </submittedName>
</protein>
<proteinExistence type="predicted"/>
<dbReference type="EMBL" id="CP091512">
    <property type="protein sequence ID" value="UOO92469.1"/>
    <property type="molecule type" value="Genomic_DNA"/>
</dbReference>
<keyword evidence="3" id="KW-1185">Reference proteome</keyword>
<reference evidence="2" key="1">
    <citation type="submission" date="2021-12" db="EMBL/GenBank/DDBJ databases">
        <authorList>
            <person name="Veyrier F.J."/>
        </authorList>
    </citation>
    <scope>NUCLEOTIDE SEQUENCE</scope>
    <source>
        <strain evidence="2">SAG 1488-6</strain>
    </source>
</reference>
<dbReference type="InterPro" id="IPR012340">
    <property type="entry name" value="NA-bd_OB-fold"/>
</dbReference>
<dbReference type="RefSeq" id="WP_019959214.1">
    <property type="nucleotide sequence ID" value="NZ_CP091512.1"/>
</dbReference>
<dbReference type="PANTHER" id="PTHR23355:SF9">
    <property type="entry name" value="DIS3-LIKE EXONUCLEASE 2"/>
    <property type="match status" value="1"/>
</dbReference>
<accession>A0ABY4E9N1</accession>
<feature type="domain" description="RNB" evidence="1">
    <location>
        <begin position="239"/>
        <end position="512"/>
    </location>
</feature>
<reference evidence="2" key="2">
    <citation type="journal article" date="2022" name="Res Sq">
        <title>Evolution of multicellular longitudinally dividing oral cavity symbionts (Neisseriaceae).</title>
        <authorList>
            <person name="Nyongesa S."/>
            <person name="Weber P."/>
            <person name="Bernet E."/>
            <person name="Pullido F."/>
            <person name="Nieckarz M."/>
            <person name="Delaby M."/>
            <person name="Nieves C."/>
            <person name="Viehboeck T."/>
            <person name="Krause N."/>
            <person name="Rivera-Millot A."/>
            <person name="Nakamura A."/>
            <person name="Vischer N."/>
            <person name="VanNieuwenhze M."/>
            <person name="Brun Y."/>
            <person name="Cava F."/>
            <person name="Bulgheresi S."/>
            <person name="Veyrier F."/>
        </authorList>
    </citation>
    <scope>NUCLEOTIDE SEQUENCE</scope>
    <source>
        <strain evidence="2">SAG 1488-6</strain>
    </source>
</reference>
<dbReference type="SUPFAM" id="SSF50249">
    <property type="entry name" value="Nucleic acid-binding proteins"/>
    <property type="match status" value="1"/>
</dbReference>
<evidence type="ECO:0000259" key="1">
    <source>
        <dbReference type="SMART" id="SM00955"/>
    </source>
</evidence>
<gene>
    <name evidence="2" type="ORF">LVJ81_12875</name>
</gene>
<dbReference type="Proteomes" id="UP000832034">
    <property type="component" value="Chromosome"/>
</dbReference>
<organism evidence="2 3">
    <name type="scientific">Vitreoscilla stercoraria</name>
    <dbReference type="NCBI Taxonomy" id="61"/>
    <lineage>
        <taxon>Bacteria</taxon>
        <taxon>Pseudomonadati</taxon>
        <taxon>Pseudomonadota</taxon>
        <taxon>Betaproteobacteria</taxon>
        <taxon>Neisseriales</taxon>
        <taxon>Neisseriaceae</taxon>
        <taxon>Vitreoscilla</taxon>
    </lineage>
</organism>
<name>A0ABY4E9N1_VITST</name>
<evidence type="ECO:0000313" key="3">
    <source>
        <dbReference type="Proteomes" id="UP000832034"/>
    </source>
</evidence>
<dbReference type="PANTHER" id="PTHR23355">
    <property type="entry name" value="RIBONUCLEASE"/>
    <property type="match status" value="1"/>
</dbReference>
<evidence type="ECO:0000313" key="2">
    <source>
        <dbReference type="EMBL" id="UOO92469.1"/>
    </source>
</evidence>
<dbReference type="InterPro" id="IPR050180">
    <property type="entry name" value="RNR_Ribonuclease"/>
</dbReference>
<dbReference type="SMART" id="SM00955">
    <property type="entry name" value="RNB"/>
    <property type="match status" value="1"/>
</dbReference>
<sequence length="629" mass="71442">MNIFYEESGQFKLAHIVQKNDTTYQVDTQFGKRTKIKTNNVFLEFDGDMAQFMQQAEAHRDDIDTDLLWEVCGDAELSAEDIAIDYFGGKPSKSQLAGTYLALYAAPAYFYKKAKGIFKAAPEETLKQALAAIERKKQQEAQMAAWSESLQAGQLPEAIAADIKTILYAPDKQTLTYKAFQHACEQSKKNPLQLAQHIGAVTSIPQYLQDGFEFEYFKKGTGFPDMPVPANPLNLPINTTIKAFSIDDAETTEVDDALSVQHLENGHTRIGIHIAAPSIAIQADDAMEKNIFQRLSTVYFPGNKITMLPENWVQAFSLDEGKTVPALSIYFDVDEAWQVTSQETVLEQVDIQTNLRIQNIEPLFNHEQGTDLTHDDQEAFAHHHDMVYLLQLAIELQKQRNKYDPTRAKQYDYSIVLNDDDTVAISTRERGSPIDTLVSEMMILANSTWAKMLHENEYAGIFRVQPAGKVRFSTQSESHIGMGVEHYAWCTSPLRRATDYFNQRQLLSIILPEQFTARFAMQSSDVFALMRDFDTTYGAYADFQRKMESYWSLVYIQQQDIRHLKATVLKEDLVRIEGLPLMGRAIGIPVCMPRSRAWLNITGIQLPQQHISLNFNKFIHSPEDEVQPV</sequence>
<dbReference type="Pfam" id="PF00773">
    <property type="entry name" value="RNB"/>
    <property type="match status" value="2"/>
</dbReference>
<dbReference type="InterPro" id="IPR001900">
    <property type="entry name" value="RNase_II/R"/>
</dbReference>